<accession>A0A9D4GQY9</accession>
<protein>
    <submittedName>
        <fullName evidence="2">Uncharacterized protein</fullName>
    </submittedName>
</protein>
<feature type="region of interest" description="Disordered" evidence="1">
    <location>
        <begin position="1"/>
        <end position="26"/>
    </location>
</feature>
<evidence type="ECO:0000256" key="1">
    <source>
        <dbReference type="SAM" id="MobiDB-lite"/>
    </source>
</evidence>
<organism evidence="2 3">
    <name type="scientific">Dreissena polymorpha</name>
    <name type="common">Zebra mussel</name>
    <name type="synonym">Mytilus polymorpha</name>
    <dbReference type="NCBI Taxonomy" id="45954"/>
    <lineage>
        <taxon>Eukaryota</taxon>
        <taxon>Metazoa</taxon>
        <taxon>Spiralia</taxon>
        <taxon>Lophotrochozoa</taxon>
        <taxon>Mollusca</taxon>
        <taxon>Bivalvia</taxon>
        <taxon>Autobranchia</taxon>
        <taxon>Heteroconchia</taxon>
        <taxon>Euheterodonta</taxon>
        <taxon>Imparidentia</taxon>
        <taxon>Neoheterodontei</taxon>
        <taxon>Myida</taxon>
        <taxon>Dreissenoidea</taxon>
        <taxon>Dreissenidae</taxon>
        <taxon>Dreissena</taxon>
    </lineage>
</organism>
<keyword evidence="3" id="KW-1185">Reference proteome</keyword>
<name>A0A9D4GQY9_DREPO</name>
<dbReference type="Proteomes" id="UP000828390">
    <property type="component" value="Unassembled WGS sequence"/>
</dbReference>
<gene>
    <name evidence="2" type="ORF">DPMN_121912</name>
</gene>
<evidence type="ECO:0000313" key="2">
    <source>
        <dbReference type="EMBL" id="KAH3820168.1"/>
    </source>
</evidence>
<dbReference type="AlphaFoldDB" id="A0A9D4GQY9"/>
<reference evidence="2" key="1">
    <citation type="journal article" date="2019" name="bioRxiv">
        <title>The Genome of the Zebra Mussel, Dreissena polymorpha: A Resource for Invasive Species Research.</title>
        <authorList>
            <person name="McCartney M.A."/>
            <person name="Auch B."/>
            <person name="Kono T."/>
            <person name="Mallez S."/>
            <person name="Zhang Y."/>
            <person name="Obille A."/>
            <person name="Becker A."/>
            <person name="Abrahante J.E."/>
            <person name="Garbe J."/>
            <person name="Badalamenti J.P."/>
            <person name="Herman A."/>
            <person name="Mangelson H."/>
            <person name="Liachko I."/>
            <person name="Sullivan S."/>
            <person name="Sone E.D."/>
            <person name="Koren S."/>
            <person name="Silverstein K.A.T."/>
            <person name="Beckman K.B."/>
            <person name="Gohl D.M."/>
        </authorList>
    </citation>
    <scope>NUCLEOTIDE SEQUENCE</scope>
    <source>
        <strain evidence="2">Duluth1</strain>
        <tissue evidence="2">Whole animal</tissue>
    </source>
</reference>
<evidence type="ECO:0000313" key="3">
    <source>
        <dbReference type="Proteomes" id="UP000828390"/>
    </source>
</evidence>
<dbReference type="EMBL" id="JAIWYP010000005">
    <property type="protein sequence ID" value="KAH3820168.1"/>
    <property type="molecule type" value="Genomic_DNA"/>
</dbReference>
<comment type="caution">
    <text evidence="2">The sequence shown here is derived from an EMBL/GenBank/DDBJ whole genome shotgun (WGS) entry which is preliminary data.</text>
</comment>
<reference evidence="2" key="2">
    <citation type="submission" date="2020-11" db="EMBL/GenBank/DDBJ databases">
        <authorList>
            <person name="McCartney M.A."/>
            <person name="Auch B."/>
            <person name="Kono T."/>
            <person name="Mallez S."/>
            <person name="Becker A."/>
            <person name="Gohl D.M."/>
            <person name="Silverstein K.A.T."/>
            <person name="Koren S."/>
            <person name="Bechman K.B."/>
            <person name="Herman A."/>
            <person name="Abrahante J.E."/>
            <person name="Garbe J."/>
        </authorList>
    </citation>
    <scope>NUCLEOTIDE SEQUENCE</scope>
    <source>
        <strain evidence="2">Duluth1</strain>
        <tissue evidence="2">Whole animal</tissue>
    </source>
</reference>
<sequence>MKELCRSDPVKKRNERLQDQKLRGKENVQMKELKSDNSYVGAQFKESIQQGPVFVCTCCKRLLYRKSVVHVPGDRYASYGTNKKKISSVRLVLLVATRINASGYVAHVTKP</sequence>
<proteinExistence type="predicted"/>